<evidence type="ECO:0000259" key="3">
    <source>
        <dbReference type="Pfam" id="PF13084"/>
    </source>
</evidence>
<feature type="domain" description="DUF3943" evidence="3">
    <location>
        <begin position="123"/>
        <end position="232"/>
    </location>
</feature>
<protein>
    <submittedName>
        <fullName evidence="4">DUF3943 domain-containing protein</fullName>
    </submittedName>
</protein>
<evidence type="ECO:0000313" key="4">
    <source>
        <dbReference type="EMBL" id="MBM6672956.1"/>
    </source>
</evidence>
<accession>A0A939B6Q6</accession>
<feature type="signal peptide" evidence="2">
    <location>
        <begin position="1"/>
        <end position="26"/>
    </location>
</feature>
<sequence length="278" mass="31205">MGKFRKGIFRIFLLLTVNAGAVSAKAETDTLAIDSCREERRSKTDTLAKKAETKPNLYALPYSKTLSHPDWKRMWLHTGVLFAGGVATLGVLQLLPENATAWNKERITSIPFWKRWSYHVRKGPVWDGDNFIFNYILHPYAGAVYYMGARSIGFNQLGSFLYCTAISTIFWEYGIEAFMEKPSIQDLILTPLSGLLLGEVFYKLKRKIVSDGYRLWGSRAWGNIVAFIIDPVNEVIGLFAGNPCRRMQGKGTMPDISFMPWITPAGGGSAGFTLSIIR</sequence>
<reference evidence="4" key="2">
    <citation type="journal article" date="2021" name="Sci. Rep.">
        <title>The distribution of antibiotic resistance genes in chicken gut microbiota commensals.</title>
        <authorList>
            <person name="Juricova H."/>
            <person name="Matiasovicova J."/>
            <person name="Kubasova T."/>
            <person name="Cejkova D."/>
            <person name="Rychlik I."/>
        </authorList>
    </citation>
    <scope>NUCLEOTIDE SEQUENCE</scope>
    <source>
        <strain evidence="4">An824</strain>
    </source>
</reference>
<evidence type="ECO:0000256" key="2">
    <source>
        <dbReference type="SAM" id="SignalP"/>
    </source>
</evidence>
<dbReference type="EMBL" id="JACJJG010000009">
    <property type="protein sequence ID" value="MBM6672956.1"/>
    <property type="molecule type" value="Genomic_DNA"/>
</dbReference>
<keyword evidence="5" id="KW-1185">Reference proteome</keyword>
<name>A0A939B6Q6_9BACT</name>
<dbReference type="Proteomes" id="UP000706891">
    <property type="component" value="Unassembled WGS sequence"/>
</dbReference>
<dbReference type="Pfam" id="PF13084">
    <property type="entry name" value="DUF3943"/>
    <property type="match status" value="1"/>
</dbReference>
<keyword evidence="1" id="KW-0812">Transmembrane</keyword>
<keyword evidence="1" id="KW-1133">Transmembrane helix</keyword>
<dbReference type="InterPro" id="IPR025079">
    <property type="entry name" value="DUF3943"/>
</dbReference>
<evidence type="ECO:0000313" key="5">
    <source>
        <dbReference type="Proteomes" id="UP000706891"/>
    </source>
</evidence>
<reference evidence="4" key="1">
    <citation type="submission" date="2020-08" db="EMBL/GenBank/DDBJ databases">
        <authorList>
            <person name="Cejkova D."/>
            <person name="Kubasova T."/>
            <person name="Jahodarova E."/>
            <person name="Rychlik I."/>
        </authorList>
    </citation>
    <scope>NUCLEOTIDE SEQUENCE</scope>
    <source>
        <strain evidence="4">An824</strain>
    </source>
</reference>
<gene>
    <name evidence="4" type="ORF">H6A34_03585</name>
</gene>
<dbReference type="RefSeq" id="WP_205103514.1">
    <property type="nucleotide sequence ID" value="NZ_JACJJG010000009.1"/>
</dbReference>
<dbReference type="AlphaFoldDB" id="A0A939B6Q6"/>
<evidence type="ECO:0000256" key="1">
    <source>
        <dbReference type="SAM" id="Phobius"/>
    </source>
</evidence>
<feature type="transmembrane region" description="Helical" evidence="1">
    <location>
        <begin position="74"/>
        <end position="95"/>
    </location>
</feature>
<keyword evidence="1" id="KW-0472">Membrane</keyword>
<feature type="chain" id="PRO_5036979024" evidence="2">
    <location>
        <begin position="27"/>
        <end position="278"/>
    </location>
</feature>
<comment type="caution">
    <text evidence="4">The sequence shown here is derived from an EMBL/GenBank/DDBJ whole genome shotgun (WGS) entry which is preliminary data.</text>
</comment>
<organism evidence="4 5">
    <name type="scientific">Marseilla massiliensis</name>
    <dbReference type="NCBI Taxonomy" id="1841864"/>
    <lineage>
        <taxon>Bacteria</taxon>
        <taxon>Pseudomonadati</taxon>
        <taxon>Bacteroidota</taxon>
        <taxon>Bacteroidia</taxon>
        <taxon>Bacteroidales</taxon>
        <taxon>Prevotellaceae</taxon>
        <taxon>Marseilla</taxon>
    </lineage>
</organism>
<keyword evidence="2" id="KW-0732">Signal</keyword>
<feature type="transmembrane region" description="Helical" evidence="1">
    <location>
        <begin position="157"/>
        <end position="175"/>
    </location>
</feature>
<proteinExistence type="predicted"/>